<keyword evidence="5" id="KW-0694">RNA-binding</keyword>
<dbReference type="InterPro" id="IPR006225">
    <property type="entry name" value="PsdUridine_synth_RluC/D"/>
</dbReference>
<evidence type="ECO:0000256" key="6">
    <source>
        <dbReference type="RuleBase" id="RU362028"/>
    </source>
</evidence>
<dbReference type="PANTHER" id="PTHR21600">
    <property type="entry name" value="MITOCHONDRIAL RNA PSEUDOURIDINE SYNTHASE"/>
    <property type="match status" value="1"/>
</dbReference>
<dbReference type="OrthoDB" id="9773999at2"/>
<dbReference type="AlphaFoldDB" id="A0A1U9K6Y9"/>
<dbReference type="SUPFAM" id="SSF55120">
    <property type="entry name" value="Pseudouridine synthase"/>
    <property type="match status" value="1"/>
</dbReference>
<dbReference type="PROSITE" id="PS01129">
    <property type="entry name" value="PSI_RLU"/>
    <property type="match status" value="1"/>
</dbReference>
<dbReference type="CDD" id="cd02869">
    <property type="entry name" value="PseudoU_synth_RluA_like"/>
    <property type="match status" value="1"/>
</dbReference>
<feature type="active site" evidence="4">
    <location>
        <position position="135"/>
    </location>
</feature>
<dbReference type="InterPro" id="IPR006145">
    <property type="entry name" value="PsdUridine_synth_RsuA/RluA"/>
</dbReference>
<comment type="catalytic activity">
    <reaction evidence="1 6">
        <text>a uridine in RNA = a pseudouridine in RNA</text>
        <dbReference type="Rhea" id="RHEA:48348"/>
        <dbReference type="Rhea" id="RHEA-COMP:12068"/>
        <dbReference type="Rhea" id="RHEA-COMP:12069"/>
        <dbReference type="ChEBI" id="CHEBI:65314"/>
        <dbReference type="ChEBI" id="CHEBI:65315"/>
    </reaction>
</comment>
<accession>A0A1U9K6Y9</accession>
<comment type="function">
    <text evidence="6">Responsible for synthesis of pseudouridine from uracil.</text>
</comment>
<evidence type="ECO:0000256" key="3">
    <source>
        <dbReference type="ARBA" id="ARBA00023235"/>
    </source>
</evidence>
<evidence type="ECO:0000313" key="8">
    <source>
        <dbReference type="EMBL" id="AQS55825.1"/>
    </source>
</evidence>
<evidence type="ECO:0000256" key="4">
    <source>
        <dbReference type="PIRSR" id="PIRSR606225-1"/>
    </source>
</evidence>
<dbReference type="GO" id="GO:0000455">
    <property type="term" value="P:enzyme-directed rRNA pseudouridine synthesis"/>
    <property type="evidence" value="ECO:0007669"/>
    <property type="project" value="TreeGrafter"/>
</dbReference>
<keyword evidence="9" id="KW-1185">Reference proteome</keyword>
<dbReference type="Gene3D" id="3.30.2350.10">
    <property type="entry name" value="Pseudouridine synthase"/>
    <property type="match status" value="1"/>
</dbReference>
<comment type="similarity">
    <text evidence="2 6">Belongs to the pseudouridine synthase RluA family.</text>
</comment>
<evidence type="ECO:0000259" key="7">
    <source>
        <dbReference type="Pfam" id="PF00849"/>
    </source>
</evidence>
<dbReference type="Proteomes" id="UP000188603">
    <property type="component" value="Chromosome"/>
</dbReference>
<evidence type="ECO:0000256" key="2">
    <source>
        <dbReference type="ARBA" id="ARBA00010876"/>
    </source>
</evidence>
<feature type="domain" description="Pseudouridine synthase RsuA/RluA-like" evidence="7">
    <location>
        <begin position="88"/>
        <end position="239"/>
    </location>
</feature>
<dbReference type="InterPro" id="IPR020103">
    <property type="entry name" value="PsdUridine_synth_cat_dom_sf"/>
</dbReference>
<proteinExistence type="inferred from homology"/>
<name>A0A1U9K6Y9_9BACL</name>
<reference evidence="8 9" key="1">
    <citation type="journal article" date="2015" name="Int. J. Syst. Evol. Microbiol.">
        <title>Novibacillus thermophilus gen. nov., sp. nov., a Gram-staining-negative and moderately thermophilic member of the family Thermoactinomycetaceae.</title>
        <authorList>
            <person name="Yang G."/>
            <person name="Chen J."/>
            <person name="Zhou S."/>
        </authorList>
    </citation>
    <scope>NUCLEOTIDE SEQUENCE [LARGE SCALE GENOMIC DNA]</scope>
    <source>
        <strain evidence="8 9">SG-1</strain>
    </source>
</reference>
<evidence type="ECO:0000313" key="9">
    <source>
        <dbReference type="Proteomes" id="UP000188603"/>
    </source>
</evidence>
<dbReference type="KEGG" id="ntr:B0W44_08515"/>
<dbReference type="PROSITE" id="PS50889">
    <property type="entry name" value="S4"/>
    <property type="match status" value="1"/>
</dbReference>
<dbReference type="InterPro" id="IPR050188">
    <property type="entry name" value="RluA_PseudoU_synthase"/>
</dbReference>
<dbReference type="GO" id="GO:0009982">
    <property type="term" value="F:pseudouridine synthase activity"/>
    <property type="evidence" value="ECO:0007669"/>
    <property type="project" value="InterPro"/>
</dbReference>
<evidence type="ECO:0000256" key="5">
    <source>
        <dbReference type="PROSITE-ProRule" id="PRU00182"/>
    </source>
</evidence>
<dbReference type="InterPro" id="IPR036986">
    <property type="entry name" value="S4_RNA-bd_sf"/>
</dbReference>
<dbReference type="STRING" id="1471761.B0W44_08515"/>
<dbReference type="EC" id="5.4.99.-" evidence="6"/>
<gene>
    <name evidence="8" type="ORF">B0W44_08515</name>
</gene>
<dbReference type="GO" id="GO:0003723">
    <property type="term" value="F:RNA binding"/>
    <property type="evidence" value="ECO:0007669"/>
    <property type="project" value="UniProtKB-KW"/>
</dbReference>
<protein>
    <recommendedName>
        <fullName evidence="6">Pseudouridine synthase</fullName>
        <ecNumber evidence="6">5.4.99.-</ecNumber>
    </recommendedName>
</protein>
<dbReference type="Gene3D" id="3.10.290.10">
    <property type="entry name" value="RNA-binding S4 domain"/>
    <property type="match status" value="1"/>
</dbReference>
<sequence length="305" mass="34446">MSSDFTFTVTAEEDGRMLQRVLKARYGMSRRLLRKLKANACVRVNGEAAYLTSRVTAGDRVRVILPEDRETEVVPQAMPLHIVHEDDDLLVLDKQPGVVVHPTKHYPDGTIANGLVYYWKTKGEKRSVRPVNRLDKDTSGVMVFAKHAYAHDFLAKQLQTGESVREYRAVVHGKVERDSGTINMPIARHPDHASRRIVHPHGAHAVTHYNVLQRFPRATYIACTLETGRTHQIRVHMAAIGHPVIGDAVYGDSVKNGDFPISRQALHAYAIRLVHPRTGKTKHFQAEWPRDLEILLDDCRHVSTS</sequence>
<organism evidence="8 9">
    <name type="scientific">Novibacillus thermophilus</name>
    <dbReference type="NCBI Taxonomy" id="1471761"/>
    <lineage>
        <taxon>Bacteria</taxon>
        <taxon>Bacillati</taxon>
        <taxon>Bacillota</taxon>
        <taxon>Bacilli</taxon>
        <taxon>Bacillales</taxon>
        <taxon>Thermoactinomycetaceae</taxon>
        <taxon>Novibacillus</taxon>
    </lineage>
</organism>
<dbReference type="RefSeq" id="WP_077719687.1">
    <property type="nucleotide sequence ID" value="NZ_CP019699.1"/>
</dbReference>
<keyword evidence="3 6" id="KW-0413">Isomerase</keyword>
<dbReference type="NCBIfam" id="TIGR00005">
    <property type="entry name" value="rluA_subfam"/>
    <property type="match status" value="1"/>
</dbReference>
<dbReference type="Pfam" id="PF00849">
    <property type="entry name" value="PseudoU_synth_2"/>
    <property type="match status" value="1"/>
</dbReference>
<dbReference type="PANTHER" id="PTHR21600:SF44">
    <property type="entry name" value="RIBOSOMAL LARGE SUBUNIT PSEUDOURIDINE SYNTHASE D"/>
    <property type="match status" value="1"/>
</dbReference>
<dbReference type="EMBL" id="CP019699">
    <property type="protein sequence ID" value="AQS55825.1"/>
    <property type="molecule type" value="Genomic_DNA"/>
</dbReference>
<dbReference type="GO" id="GO:0140098">
    <property type="term" value="F:catalytic activity, acting on RNA"/>
    <property type="evidence" value="ECO:0007669"/>
    <property type="project" value="UniProtKB-ARBA"/>
</dbReference>
<dbReference type="InterPro" id="IPR006224">
    <property type="entry name" value="PsdUridine_synth_RluA-like_CS"/>
</dbReference>
<evidence type="ECO:0000256" key="1">
    <source>
        <dbReference type="ARBA" id="ARBA00000073"/>
    </source>
</evidence>